<gene>
    <name evidence="1" type="ORF">P799_11795</name>
</gene>
<dbReference type="AlphaFoldDB" id="W7RSF9"/>
<evidence type="ECO:0000313" key="2">
    <source>
        <dbReference type="Proteomes" id="UP000023555"/>
    </source>
</evidence>
<sequence length="30" mass="3366">MQLSSRIAERVAAFLGLLISDFRLMSALKK</sequence>
<dbReference type="HOGENOM" id="CLU_3404245_0_0_9"/>
<evidence type="ECO:0000313" key="1">
    <source>
        <dbReference type="EMBL" id="EWH33464.1"/>
    </source>
</evidence>
<proteinExistence type="predicted"/>
<dbReference type="Proteomes" id="UP000023555">
    <property type="component" value="Unassembled WGS sequence"/>
</dbReference>
<organism evidence="1 2">
    <name type="scientific">Lysinibacillus sphaericus CBAM5</name>
    <dbReference type="NCBI Taxonomy" id="1400869"/>
    <lineage>
        <taxon>Bacteria</taxon>
        <taxon>Bacillati</taxon>
        <taxon>Bacillota</taxon>
        <taxon>Bacilli</taxon>
        <taxon>Bacillales</taxon>
        <taxon>Bacillaceae</taxon>
        <taxon>Lysinibacillus</taxon>
    </lineage>
</organism>
<comment type="caution">
    <text evidence="1">The sequence shown here is derived from an EMBL/GenBank/DDBJ whole genome shotgun (WGS) entry which is preliminary data.</text>
</comment>
<reference evidence="1 2" key="1">
    <citation type="journal article" date="2015" name="Stand. Genomic Sci.">
        <title>Genome sequence and description of the mosquitocidal and heavy metal tolerant strain Lysinibacillus sphaericus CBAM5.</title>
        <authorList>
            <person name="Pena-Montenegro T.D."/>
            <person name="Lozano L."/>
            <person name="Dussan J."/>
        </authorList>
    </citation>
    <scope>NUCLEOTIDE SEQUENCE [LARGE SCALE GENOMIC DNA]</scope>
    <source>
        <strain evidence="1">CBAM5</strain>
    </source>
</reference>
<dbReference type="EMBL" id="AYKQ01000009">
    <property type="protein sequence ID" value="EWH33464.1"/>
    <property type="molecule type" value="Genomic_DNA"/>
</dbReference>
<accession>W7RSF9</accession>
<protein>
    <submittedName>
        <fullName evidence="1">Uncharacterized protein</fullName>
    </submittedName>
</protein>
<name>W7RSF9_LYSSH</name>